<sequence length="94" mass="10893">MRWCLRLWLLCLPCLLEGSNDRWIDLYTSGLGPKKELKLRCGNVDGRLMKWECEVRKRCRARGGTGERMNAEAGKWTIGQGTVGALNRENRQRR</sequence>
<evidence type="ECO:0008006" key="4">
    <source>
        <dbReference type="Google" id="ProtNLM"/>
    </source>
</evidence>
<feature type="signal peptide" evidence="1">
    <location>
        <begin position="1"/>
        <end position="18"/>
    </location>
</feature>
<proteinExistence type="predicted"/>
<gene>
    <name evidence="2" type="ORF">CRG98_038490</name>
</gene>
<protein>
    <recommendedName>
        <fullName evidence="4">Secreted protein</fullName>
    </recommendedName>
</protein>
<accession>A0A2I0IAE6</accession>
<evidence type="ECO:0000313" key="2">
    <source>
        <dbReference type="EMBL" id="PKI40962.1"/>
    </source>
</evidence>
<keyword evidence="1" id="KW-0732">Signal</keyword>
<reference evidence="2 3" key="1">
    <citation type="submission" date="2017-11" db="EMBL/GenBank/DDBJ databases">
        <title>De-novo sequencing of pomegranate (Punica granatum L.) genome.</title>
        <authorList>
            <person name="Akparov Z."/>
            <person name="Amiraslanov A."/>
            <person name="Hajiyeva S."/>
            <person name="Abbasov M."/>
            <person name="Kaur K."/>
            <person name="Hamwieh A."/>
            <person name="Solovyev V."/>
            <person name="Salamov A."/>
            <person name="Braich B."/>
            <person name="Kosarev P."/>
            <person name="Mahmoud A."/>
            <person name="Hajiyev E."/>
            <person name="Babayeva S."/>
            <person name="Izzatullayeva V."/>
            <person name="Mammadov A."/>
            <person name="Mammadov A."/>
            <person name="Sharifova S."/>
            <person name="Ojaghi J."/>
            <person name="Eynullazada K."/>
            <person name="Bayramov B."/>
            <person name="Abdulazimova A."/>
            <person name="Shahmuradov I."/>
        </authorList>
    </citation>
    <scope>NUCLEOTIDE SEQUENCE [LARGE SCALE GENOMIC DNA]</scope>
    <source>
        <strain evidence="3">cv. AG2017</strain>
        <tissue evidence="2">Leaf</tissue>
    </source>
</reference>
<name>A0A2I0IAE6_PUNGR</name>
<comment type="caution">
    <text evidence="2">The sequence shown here is derived from an EMBL/GenBank/DDBJ whole genome shotgun (WGS) entry which is preliminary data.</text>
</comment>
<dbReference type="AlphaFoldDB" id="A0A2I0IAE6"/>
<keyword evidence="3" id="KW-1185">Reference proteome</keyword>
<feature type="chain" id="PRO_5014133409" description="Secreted protein" evidence="1">
    <location>
        <begin position="19"/>
        <end position="94"/>
    </location>
</feature>
<evidence type="ECO:0000313" key="3">
    <source>
        <dbReference type="Proteomes" id="UP000233551"/>
    </source>
</evidence>
<organism evidence="2 3">
    <name type="scientific">Punica granatum</name>
    <name type="common">Pomegranate</name>
    <dbReference type="NCBI Taxonomy" id="22663"/>
    <lineage>
        <taxon>Eukaryota</taxon>
        <taxon>Viridiplantae</taxon>
        <taxon>Streptophyta</taxon>
        <taxon>Embryophyta</taxon>
        <taxon>Tracheophyta</taxon>
        <taxon>Spermatophyta</taxon>
        <taxon>Magnoliopsida</taxon>
        <taxon>eudicotyledons</taxon>
        <taxon>Gunneridae</taxon>
        <taxon>Pentapetalae</taxon>
        <taxon>rosids</taxon>
        <taxon>malvids</taxon>
        <taxon>Myrtales</taxon>
        <taxon>Lythraceae</taxon>
        <taxon>Punica</taxon>
    </lineage>
</organism>
<evidence type="ECO:0000256" key="1">
    <source>
        <dbReference type="SAM" id="SignalP"/>
    </source>
</evidence>
<dbReference type="EMBL" id="PGOL01003458">
    <property type="protein sequence ID" value="PKI40962.1"/>
    <property type="molecule type" value="Genomic_DNA"/>
</dbReference>
<dbReference type="Proteomes" id="UP000233551">
    <property type="component" value="Unassembled WGS sequence"/>
</dbReference>